<comment type="caution">
    <text evidence="1">The sequence shown here is derived from an EMBL/GenBank/DDBJ whole genome shotgun (WGS) entry which is preliminary data.</text>
</comment>
<gene>
    <name evidence="1" type="ORF">BDM02DRAFT_3188500</name>
</gene>
<dbReference type="EMBL" id="MU118048">
    <property type="protein sequence ID" value="KAF9646800.1"/>
    <property type="molecule type" value="Genomic_DNA"/>
</dbReference>
<reference evidence="1" key="1">
    <citation type="submission" date="2019-10" db="EMBL/GenBank/DDBJ databases">
        <authorList>
            <consortium name="DOE Joint Genome Institute"/>
            <person name="Kuo A."/>
            <person name="Miyauchi S."/>
            <person name="Kiss E."/>
            <person name="Drula E."/>
            <person name="Kohler A."/>
            <person name="Sanchez-Garcia M."/>
            <person name="Andreopoulos B."/>
            <person name="Barry K.W."/>
            <person name="Bonito G."/>
            <person name="Buee M."/>
            <person name="Carver A."/>
            <person name="Chen C."/>
            <person name="Cichocki N."/>
            <person name="Clum A."/>
            <person name="Culley D."/>
            <person name="Crous P.W."/>
            <person name="Fauchery L."/>
            <person name="Girlanda M."/>
            <person name="Hayes R."/>
            <person name="Keri Z."/>
            <person name="Labutti K."/>
            <person name="Lipzen A."/>
            <person name="Lombard V."/>
            <person name="Magnuson J."/>
            <person name="Maillard F."/>
            <person name="Morin E."/>
            <person name="Murat C."/>
            <person name="Nolan M."/>
            <person name="Ohm R."/>
            <person name="Pangilinan J."/>
            <person name="Pereira M."/>
            <person name="Perotto S."/>
            <person name="Peter M."/>
            <person name="Riley R."/>
            <person name="Sitrit Y."/>
            <person name="Stielow B."/>
            <person name="Szollosi G."/>
            <person name="Zifcakova L."/>
            <person name="Stursova M."/>
            <person name="Spatafora J.W."/>
            <person name="Tedersoo L."/>
            <person name="Vaario L.-M."/>
            <person name="Yamada A."/>
            <person name="Yan M."/>
            <person name="Wang P."/>
            <person name="Xu J."/>
            <person name="Bruns T."/>
            <person name="Baldrian P."/>
            <person name="Vilgalys R."/>
            <person name="Henrissat B."/>
            <person name="Grigoriev I.V."/>
            <person name="Hibbett D."/>
            <person name="Nagy L.G."/>
            <person name="Martin F.M."/>
        </authorList>
    </citation>
    <scope>NUCLEOTIDE SEQUENCE</scope>
    <source>
        <strain evidence="1">P2</strain>
    </source>
</reference>
<reference evidence="1" key="2">
    <citation type="journal article" date="2020" name="Nat. Commun.">
        <title>Large-scale genome sequencing of mycorrhizal fungi provides insights into the early evolution of symbiotic traits.</title>
        <authorList>
            <person name="Miyauchi S."/>
            <person name="Kiss E."/>
            <person name="Kuo A."/>
            <person name="Drula E."/>
            <person name="Kohler A."/>
            <person name="Sanchez-Garcia M."/>
            <person name="Morin E."/>
            <person name="Andreopoulos B."/>
            <person name="Barry K.W."/>
            <person name="Bonito G."/>
            <person name="Buee M."/>
            <person name="Carver A."/>
            <person name="Chen C."/>
            <person name="Cichocki N."/>
            <person name="Clum A."/>
            <person name="Culley D."/>
            <person name="Crous P.W."/>
            <person name="Fauchery L."/>
            <person name="Girlanda M."/>
            <person name="Hayes R.D."/>
            <person name="Keri Z."/>
            <person name="LaButti K."/>
            <person name="Lipzen A."/>
            <person name="Lombard V."/>
            <person name="Magnuson J."/>
            <person name="Maillard F."/>
            <person name="Murat C."/>
            <person name="Nolan M."/>
            <person name="Ohm R.A."/>
            <person name="Pangilinan J."/>
            <person name="Pereira M.F."/>
            <person name="Perotto S."/>
            <person name="Peter M."/>
            <person name="Pfister S."/>
            <person name="Riley R."/>
            <person name="Sitrit Y."/>
            <person name="Stielow J.B."/>
            <person name="Szollosi G."/>
            <person name="Zifcakova L."/>
            <person name="Stursova M."/>
            <person name="Spatafora J.W."/>
            <person name="Tedersoo L."/>
            <person name="Vaario L.M."/>
            <person name="Yamada A."/>
            <person name="Yan M."/>
            <person name="Wang P."/>
            <person name="Xu J."/>
            <person name="Bruns T."/>
            <person name="Baldrian P."/>
            <person name="Vilgalys R."/>
            <person name="Dunand C."/>
            <person name="Henrissat B."/>
            <person name="Grigoriev I.V."/>
            <person name="Hibbett D."/>
            <person name="Nagy L.G."/>
            <person name="Martin F.M."/>
        </authorList>
    </citation>
    <scope>NUCLEOTIDE SEQUENCE</scope>
    <source>
        <strain evidence="1">P2</strain>
    </source>
</reference>
<protein>
    <submittedName>
        <fullName evidence="1">Kinase-like protein</fullName>
    </submittedName>
</protein>
<dbReference type="Proteomes" id="UP000886501">
    <property type="component" value="Unassembled WGS sequence"/>
</dbReference>
<evidence type="ECO:0000313" key="1">
    <source>
        <dbReference type="EMBL" id="KAF9646800.1"/>
    </source>
</evidence>
<keyword evidence="2" id="KW-1185">Reference proteome</keyword>
<organism evidence="1 2">
    <name type="scientific">Thelephora ganbajun</name>
    <name type="common">Ganba fungus</name>
    <dbReference type="NCBI Taxonomy" id="370292"/>
    <lineage>
        <taxon>Eukaryota</taxon>
        <taxon>Fungi</taxon>
        <taxon>Dikarya</taxon>
        <taxon>Basidiomycota</taxon>
        <taxon>Agaricomycotina</taxon>
        <taxon>Agaricomycetes</taxon>
        <taxon>Thelephorales</taxon>
        <taxon>Thelephoraceae</taxon>
        <taxon>Thelephora</taxon>
    </lineage>
</organism>
<evidence type="ECO:0000313" key="2">
    <source>
        <dbReference type="Proteomes" id="UP000886501"/>
    </source>
</evidence>
<name>A0ACB6ZBN8_THEGA</name>
<accession>A0ACB6ZBN8</accession>
<sequence length="491" mass="54662">MTPPNPLQQLYELEKSSPRFHHQLGNLIHGKEYQQCVSHLQGEDLVRLVEYLDSVLDCFDPAVHAFRTSMRELRRICGAHGTLPKSCMLPGPFDIGPSVAFGLVQEGSLNGSKVRVKCVRVYSGEDLQRVKKTFNQSAVVWKRLDHPNIIPILGVTVGPLRLVSDWIPCGDLTGYIVNNQDANRFGLASVPPVLSDVAEGLNYLHSSNVIHGGLKGPNILMDINGRARITDYGLTAVTRDLKILDEWGTYSKEGDVFSLAMVTIEIFTGAIPFKDSLPTAAMLAILEGKRPPRPTHPTFTDGLWVLTQRCWDQEAHLRPQVSEVLQVLRDLGIPAWKRLIHRPRATDQSISLITTIFSNSNEIEVVQRFCGDDAQTLVDMIDEAWDSLQPSLQRKCLSTLRKICGRQALLPRSLQIPLRYSRLDNPLYQGGCADVWKGEHQGRRVAVKVLRVYAISNFDEITKVLQGGCYMEDSLPSKRATIVGSVNGVGN</sequence>
<proteinExistence type="predicted"/>